<reference evidence="1 2" key="1">
    <citation type="submission" date="2024-03" db="EMBL/GenBank/DDBJ databases">
        <authorList>
            <person name="Gkanogiannis A."/>
            <person name="Becerra Lopez-Lavalle L."/>
        </authorList>
    </citation>
    <scope>NUCLEOTIDE SEQUENCE [LARGE SCALE GENOMIC DNA]</scope>
</reference>
<gene>
    <name evidence="1" type="ORF">CITCOLO1_LOCUS1279</name>
</gene>
<protein>
    <submittedName>
        <fullName evidence="1">Uncharacterized protein</fullName>
    </submittedName>
</protein>
<organism evidence="1 2">
    <name type="scientific">Citrullus colocynthis</name>
    <name type="common">colocynth</name>
    <dbReference type="NCBI Taxonomy" id="252529"/>
    <lineage>
        <taxon>Eukaryota</taxon>
        <taxon>Viridiplantae</taxon>
        <taxon>Streptophyta</taxon>
        <taxon>Embryophyta</taxon>
        <taxon>Tracheophyta</taxon>
        <taxon>Spermatophyta</taxon>
        <taxon>Magnoliopsida</taxon>
        <taxon>eudicotyledons</taxon>
        <taxon>Gunneridae</taxon>
        <taxon>Pentapetalae</taxon>
        <taxon>rosids</taxon>
        <taxon>fabids</taxon>
        <taxon>Cucurbitales</taxon>
        <taxon>Cucurbitaceae</taxon>
        <taxon>Benincaseae</taxon>
        <taxon>Citrullus</taxon>
    </lineage>
</organism>
<name>A0ABP0XRX5_9ROSI</name>
<evidence type="ECO:0000313" key="1">
    <source>
        <dbReference type="EMBL" id="CAK9309696.1"/>
    </source>
</evidence>
<evidence type="ECO:0000313" key="2">
    <source>
        <dbReference type="Proteomes" id="UP001642487"/>
    </source>
</evidence>
<accession>A0ABP0XRX5</accession>
<dbReference type="EMBL" id="OZ021735">
    <property type="protein sequence ID" value="CAK9309696.1"/>
    <property type="molecule type" value="Genomic_DNA"/>
</dbReference>
<dbReference type="Proteomes" id="UP001642487">
    <property type="component" value="Chromosome 1"/>
</dbReference>
<proteinExistence type="predicted"/>
<keyword evidence="2" id="KW-1185">Reference proteome</keyword>
<sequence length="101" mass="12190">MKKGIIIPWEQKKEVIDKEEIQLHKDLDQLTNWIKMVDSMNDEKLKEYLRDTPQEFKILEIPKCNPKRNGQKIEDPKYWASYGIMASVWKFHKQDNEQQLS</sequence>